<sequence length="394" mass="43823">MPPKKRSGSTSNAAPAQSKKSKPDDLPDVEHAGILHESKRWVAVSGSRNLDAEYKHYLKNEDGTEKPYEYICMCRAPWNAGDSDDEEDEEDEDDDDDEEEDETEKTKKPACDGGKTCLCRKPAAEHPDHPWIITNAGFLKFHAQRTMMDLRDPDMWAMYIYNDFHAYGVLEVFENLLLDWLEAEGNWKEQWVVCQTIVWFLLDHASAPMTMIDDGSKLDATVQLAARVFLSMLASLESKKLLSDTSEVKDLGLVMALYMQMAKQYRTDFSLLEGDDQICHFDNYILTYANKFGIPLVGPADIDDIAAGCDGTVKLPAVTAAKPDPWGSAAAIKKHEKEHGTSAGKGKKASIGGDKHDITAFSSAERKAQSFDKKDILGKEGIEALKKGLVLRPA</sequence>
<feature type="compositionally biased region" description="Acidic residues" evidence="1">
    <location>
        <begin position="82"/>
        <end position="103"/>
    </location>
</feature>
<dbReference type="EMBL" id="KV875100">
    <property type="protein sequence ID" value="OIW26346.1"/>
    <property type="molecule type" value="Genomic_DNA"/>
</dbReference>
<feature type="compositionally biased region" description="Basic and acidic residues" evidence="1">
    <location>
        <begin position="21"/>
        <end position="35"/>
    </location>
</feature>
<evidence type="ECO:0000313" key="3">
    <source>
        <dbReference type="Proteomes" id="UP000182658"/>
    </source>
</evidence>
<organism evidence="2 3">
    <name type="scientific">Coniochaeta ligniaria NRRL 30616</name>
    <dbReference type="NCBI Taxonomy" id="1408157"/>
    <lineage>
        <taxon>Eukaryota</taxon>
        <taxon>Fungi</taxon>
        <taxon>Dikarya</taxon>
        <taxon>Ascomycota</taxon>
        <taxon>Pezizomycotina</taxon>
        <taxon>Sordariomycetes</taxon>
        <taxon>Sordariomycetidae</taxon>
        <taxon>Coniochaetales</taxon>
        <taxon>Coniochaetaceae</taxon>
        <taxon>Coniochaeta</taxon>
    </lineage>
</organism>
<feature type="region of interest" description="Disordered" evidence="1">
    <location>
        <begin position="80"/>
        <end position="110"/>
    </location>
</feature>
<feature type="region of interest" description="Disordered" evidence="1">
    <location>
        <begin position="334"/>
        <end position="354"/>
    </location>
</feature>
<evidence type="ECO:0000313" key="2">
    <source>
        <dbReference type="EMBL" id="OIW26346.1"/>
    </source>
</evidence>
<dbReference type="AlphaFoldDB" id="A0A1J7JFG9"/>
<dbReference type="STRING" id="1408157.A0A1J7JFG9"/>
<evidence type="ECO:0000256" key="1">
    <source>
        <dbReference type="SAM" id="MobiDB-lite"/>
    </source>
</evidence>
<name>A0A1J7JFG9_9PEZI</name>
<feature type="region of interest" description="Disordered" evidence="1">
    <location>
        <begin position="1"/>
        <end position="35"/>
    </location>
</feature>
<protein>
    <submittedName>
        <fullName evidence="2">Uncharacterized protein</fullName>
    </submittedName>
</protein>
<proteinExistence type="predicted"/>
<keyword evidence="3" id="KW-1185">Reference proteome</keyword>
<accession>A0A1J7JFG9</accession>
<gene>
    <name evidence="2" type="ORF">CONLIGDRAFT_469830</name>
</gene>
<dbReference type="InParanoid" id="A0A1J7JFG9"/>
<dbReference type="OrthoDB" id="10037289at2759"/>
<reference evidence="2 3" key="1">
    <citation type="submission" date="2016-10" db="EMBL/GenBank/DDBJ databases">
        <title>Draft genome sequence of Coniochaeta ligniaria NRRL30616, a lignocellulolytic fungus for bioabatement of inhibitors in plant biomass hydrolysates.</title>
        <authorList>
            <consortium name="DOE Joint Genome Institute"/>
            <person name="Jimenez D.J."/>
            <person name="Hector R.E."/>
            <person name="Riley R."/>
            <person name="Sun H."/>
            <person name="Grigoriev I.V."/>
            <person name="Van Elsas J.D."/>
            <person name="Nichols N.N."/>
        </authorList>
    </citation>
    <scope>NUCLEOTIDE SEQUENCE [LARGE SCALE GENOMIC DNA]</scope>
    <source>
        <strain evidence="2 3">NRRL 30616</strain>
    </source>
</reference>
<dbReference type="Proteomes" id="UP000182658">
    <property type="component" value="Unassembled WGS sequence"/>
</dbReference>